<dbReference type="InterPro" id="IPR050574">
    <property type="entry name" value="HPF/YfiA_ribosome-assoc"/>
</dbReference>
<dbReference type="RefSeq" id="WP_121838465.1">
    <property type="nucleotide sequence ID" value="NZ_ML014767.1"/>
</dbReference>
<accession>A0A3L8PY97</accession>
<protein>
    <recommendedName>
        <fullName evidence="4">Ribosome hibernation promoting factor</fullName>
    </recommendedName>
    <alternativeName>
        <fullName evidence="5">Hibernation factor HPF</fullName>
    </alternativeName>
</protein>
<dbReference type="PANTHER" id="PTHR33231:SF1">
    <property type="entry name" value="30S RIBOSOMAL PROTEIN"/>
    <property type="match status" value="1"/>
</dbReference>
<proteinExistence type="inferred from homology"/>
<dbReference type="OrthoDB" id="9795980at2"/>
<dbReference type="PANTHER" id="PTHR33231">
    <property type="entry name" value="30S RIBOSOMAL PROTEIN"/>
    <property type="match status" value="1"/>
</dbReference>
<dbReference type="NCBIfam" id="TIGR00741">
    <property type="entry name" value="yfiA"/>
    <property type="match status" value="1"/>
</dbReference>
<comment type="subunit">
    <text evidence="3">Associates exclusively with 100S ribosomes, which are dimers of 70S ribosomes.</text>
</comment>
<reference evidence="6 7" key="1">
    <citation type="submission" date="2018-09" db="EMBL/GenBank/DDBJ databases">
        <title>Phylogeny of the Shewanellaceae, and recommendation for two new genera, Pseudoshewanella and Parashewanella.</title>
        <authorList>
            <person name="Wang G."/>
        </authorList>
    </citation>
    <scope>NUCLEOTIDE SEQUENCE [LARGE SCALE GENOMIC DNA]</scope>
    <source>
        <strain evidence="6 7">C51</strain>
    </source>
</reference>
<organism evidence="6 7">
    <name type="scientific">Parashewanella curva</name>
    <dbReference type="NCBI Taxonomy" id="2338552"/>
    <lineage>
        <taxon>Bacteria</taxon>
        <taxon>Pseudomonadati</taxon>
        <taxon>Pseudomonadota</taxon>
        <taxon>Gammaproteobacteria</taxon>
        <taxon>Alteromonadales</taxon>
        <taxon>Shewanellaceae</taxon>
        <taxon>Parashewanella</taxon>
    </lineage>
</organism>
<dbReference type="InterPro" id="IPR003489">
    <property type="entry name" value="RHF/RaiA"/>
</dbReference>
<evidence type="ECO:0000256" key="4">
    <source>
        <dbReference type="ARBA" id="ARBA00041148"/>
    </source>
</evidence>
<comment type="caution">
    <text evidence="6">The sequence shown here is derived from an EMBL/GenBank/DDBJ whole genome shotgun (WGS) entry which is preliminary data.</text>
</comment>
<evidence type="ECO:0000313" key="6">
    <source>
        <dbReference type="EMBL" id="RLV60311.1"/>
    </source>
</evidence>
<sequence length="99" mass="11410">MQIRINGQQNGQQLDVTESLKEYVSGKMAKLERHFEQINNVRIVLNVRKTNQTAEASLVLNGKEAYAKSQHDDMYAAIDLLVAKLDRQVIKHKEKLIKY</sequence>
<comment type="similarity">
    <text evidence="2">Belongs to the HPF/YfiA ribosome-associated protein family. Short HPF subfamily.</text>
</comment>
<dbReference type="Pfam" id="PF02482">
    <property type="entry name" value="Ribosomal_S30AE"/>
    <property type="match status" value="1"/>
</dbReference>
<keyword evidence="1" id="KW-0810">Translation regulation</keyword>
<dbReference type="Proteomes" id="UP000281474">
    <property type="component" value="Unassembled WGS sequence"/>
</dbReference>
<dbReference type="GO" id="GO:0022627">
    <property type="term" value="C:cytosolic small ribosomal subunit"/>
    <property type="evidence" value="ECO:0007669"/>
    <property type="project" value="TreeGrafter"/>
</dbReference>
<evidence type="ECO:0000256" key="5">
    <source>
        <dbReference type="ARBA" id="ARBA00041319"/>
    </source>
</evidence>
<dbReference type="GO" id="GO:0045900">
    <property type="term" value="P:negative regulation of translational elongation"/>
    <property type="evidence" value="ECO:0007669"/>
    <property type="project" value="TreeGrafter"/>
</dbReference>
<dbReference type="GO" id="GO:0043024">
    <property type="term" value="F:ribosomal small subunit binding"/>
    <property type="evidence" value="ECO:0007669"/>
    <property type="project" value="TreeGrafter"/>
</dbReference>
<dbReference type="InterPro" id="IPR036567">
    <property type="entry name" value="RHF-like"/>
</dbReference>
<dbReference type="Gene3D" id="3.30.160.100">
    <property type="entry name" value="Ribosome hibernation promotion factor-like"/>
    <property type="match status" value="1"/>
</dbReference>
<dbReference type="CDD" id="cd00552">
    <property type="entry name" value="RaiA"/>
    <property type="match status" value="1"/>
</dbReference>
<dbReference type="AlphaFoldDB" id="A0A3L8PY97"/>
<gene>
    <name evidence="6" type="primary">raiA</name>
    <name evidence="6" type="ORF">D5018_07705</name>
</gene>
<evidence type="ECO:0000256" key="2">
    <source>
        <dbReference type="ARBA" id="ARBA00038434"/>
    </source>
</evidence>
<name>A0A3L8PY97_9GAMM</name>
<dbReference type="EMBL" id="QZEI01000018">
    <property type="protein sequence ID" value="RLV60311.1"/>
    <property type="molecule type" value="Genomic_DNA"/>
</dbReference>
<evidence type="ECO:0000256" key="3">
    <source>
        <dbReference type="ARBA" id="ARBA00038695"/>
    </source>
</evidence>
<keyword evidence="7" id="KW-1185">Reference proteome</keyword>
<evidence type="ECO:0000256" key="1">
    <source>
        <dbReference type="ARBA" id="ARBA00022845"/>
    </source>
</evidence>
<dbReference type="FunFam" id="3.30.160.100:FF:000001">
    <property type="entry name" value="Ribosome hibernation promoting factor"/>
    <property type="match status" value="1"/>
</dbReference>
<dbReference type="SUPFAM" id="SSF69754">
    <property type="entry name" value="Ribosome binding protein Y (YfiA homologue)"/>
    <property type="match status" value="1"/>
</dbReference>
<evidence type="ECO:0000313" key="7">
    <source>
        <dbReference type="Proteomes" id="UP000281474"/>
    </source>
</evidence>